<protein>
    <submittedName>
        <fullName evidence="6">Methyltransferase</fullName>
    </submittedName>
</protein>
<dbReference type="GO" id="GO:0008168">
    <property type="term" value="F:methyltransferase activity"/>
    <property type="evidence" value="ECO:0007669"/>
    <property type="project" value="UniProtKB-KW"/>
</dbReference>
<dbReference type="GO" id="GO:0032259">
    <property type="term" value="P:methylation"/>
    <property type="evidence" value="ECO:0007669"/>
    <property type="project" value="UniProtKB-KW"/>
</dbReference>
<feature type="domain" description="Methyltransferase small" evidence="5">
    <location>
        <begin position="35"/>
        <end position="144"/>
    </location>
</feature>
<reference evidence="6 7" key="1">
    <citation type="submission" date="2020-02" db="EMBL/GenBank/DDBJ databases">
        <authorList>
            <person name="Chen W.-M."/>
        </authorList>
    </citation>
    <scope>NUCLEOTIDE SEQUENCE [LARGE SCALE GENOMIC DNA]</scope>
    <source>
        <strain evidence="6 7">KDG-16</strain>
    </source>
</reference>
<sequence length="221" mass="25691">MMRNFIKKITHPFLKYGLKLFYSKPRTYCYDNICIKVHPDVFPPHLTISTKILLDFIKPINLKTKTLLELGCGSGIISLLAAQKGANVTATDINETALNYLKLNATKNKLNVNVVSSDLFEKLENNTFDYIIINPPYYPKKAKNIKEQAWFCGENFEYFENLFQQLPSFLNQNNFCFMILSQDCEIEKIIQIAAKNHVNFQLIFNKKSNFEMNYIYQITKA</sequence>
<evidence type="ECO:0000256" key="4">
    <source>
        <dbReference type="ARBA" id="ARBA00022691"/>
    </source>
</evidence>
<evidence type="ECO:0000259" key="5">
    <source>
        <dbReference type="Pfam" id="PF05175"/>
    </source>
</evidence>
<keyword evidence="4" id="KW-0949">S-adenosyl-L-methionine</keyword>
<accession>A0ABX0I1D5</accession>
<dbReference type="PANTHER" id="PTHR45875:SF1">
    <property type="entry name" value="METHYLTRANSFERASE N6AMT1"/>
    <property type="match status" value="1"/>
</dbReference>
<keyword evidence="3" id="KW-0808">Transferase</keyword>
<dbReference type="PANTHER" id="PTHR45875">
    <property type="entry name" value="METHYLTRANSFERASE N6AMT1"/>
    <property type="match status" value="1"/>
</dbReference>
<dbReference type="InterPro" id="IPR002052">
    <property type="entry name" value="DNA_methylase_N6_adenine_CS"/>
</dbReference>
<evidence type="ECO:0000256" key="2">
    <source>
        <dbReference type="ARBA" id="ARBA00022603"/>
    </source>
</evidence>
<name>A0ABX0I1D5_9FLAO</name>
<dbReference type="PROSITE" id="PS00092">
    <property type="entry name" value="N6_MTASE"/>
    <property type="match status" value="1"/>
</dbReference>
<evidence type="ECO:0000256" key="1">
    <source>
        <dbReference type="ARBA" id="ARBA00006149"/>
    </source>
</evidence>
<comment type="similarity">
    <text evidence="1">Belongs to the eukaryotic/archaeal PrmC-related family.</text>
</comment>
<dbReference type="Gene3D" id="3.40.50.150">
    <property type="entry name" value="Vaccinia Virus protein VP39"/>
    <property type="match status" value="1"/>
</dbReference>
<keyword evidence="7" id="KW-1185">Reference proteome</keyword>
<comment type="caution">
    <text evidence="6">The sequence shown here is derived from an EMBL/GenBank/DDBJ whole genome shotgun (WGS) entry which is preliminary data.</text>
</comment>
<organism evidence="6 7">
    <name type="scientific">Flavobacterium difficile</name>
    <dbReference type="NCBI Taxonomy" id="2709659"/>
    <lineage>
        <taxon>Bacteria</taxon>
        <taxon>Pseudomonadati</taxon>
        <taxon>Bacteroidota</taxon>
        <taxon>Flavobacteriia</taxon>
        <taxon>Flavobacteriales</taxon>
        <taxon>Flavobacteriaceae</taxon>
        <taxon>Flavobacterium</taxon>
    </lineage>
</organism>
<keyword evidence="2 6" id="KW-0489">Methyltransferase</keyword>
<gene>
    <name evidence="6" type="ORF">G4D72_00105</name>
</gene>
<dbReference type="CDD" id="cd02440">
    <property type="entry name" value="AdoMet_MTases"/>
    <property type="match status" value="1"/>
</dbReference>
<dbReference type="Pfam" id="PF05175">
    <property type="entry name" value="MTS"/>
    <property type="match status" value="1"/>
</dbReference>
<dbReference type="EMBL" id="JAAJBT010000001">
    <property type="protein sequence ID" value="NHM00506.1"/>
    <property type="molecule type" value="Genomic_DNA"/>
</dbReference>
<proteinExistence type="inferred from homology"/>
<dbReference type="SUPFAM" id="SSF53335">
    <property type="entry name" value="S-adenosyl-L-methionine-dependent methyltransferases"/>
    <property type="match status" value="1"/>
</dbReference>
<dbReference type="InterPro" id="IPR052190">
    <property type="entry name" value="Euk-Arch_PrmC-MTase"/>
</dbReference>
<dbReference type="InterPro" id="IPR029063">
    <property type="entry name" value="SAM-dependent_MTases_sf"/>
</dbReference>
<dbReference type="InterPro" id="IPR007848">
    <property type="entry name" value="Small_mtfrase_dom"/>
</dbReference>
<evidence type="ECO:0000313" key="7">
    <source>
        <dbReference type="Proteomes" id="UP000800984"/>
    </source>
</evidence>
<evidence type="ECO:0000313" key="6">
    <source>
        <dbReference type="EMBL" id="NHM00506.1"/>
    </source>
</evidence>
<evidence type="ECO:0000256" key="3">
    <source>
        <dbReference type="ARBA" id="ARBA00022679"/>
    </source>
</evidence>
<dbReference type="Proteomes" id="UP000800984">
    <property type="component" value="Unassembled WGS sequence"/>
</dbReference>